<accession>A0A5C1Q9J2</accession>
<protein>
    <submittedName>
        <fullName evidence="4">Response regulator</fullName>
    </submittedName>
</protein>
<dbReference type="PANTHER" id="PTHR44591">
    <property type="entry name" value="STRESS RESPONSE REGULATOR PROTEIN 1"/>
    <property type="match status" value="1"/>
</dbReference>
<organism evidence="4 5">
    <name type="scientific">Thiospirochaeta perfilievii</name>
    <dbReference type="NCBI Taxonomy" id="252967"/>
    <lineage>
        <taxon>Bacteria</taxon>
        <taxon>Pseudomonadati</taxon>
        <taxon>Spirochaetota</taxon>
        <taxon>Spirochaetia</taxon>
        <taxon>Spirochaetales</taxon>
        <taxon>Spirochaetaceae</taxon>
        <taxon>Thiospirochaeta</taxon>
    </lineage>
</organism>
<feature type="domain" description="Response regulatory" evidence="3">
    <location>
        <begin position="5"/>
        <end position="120"/>
    </location>
</feature>
<reference evidence="4 5" key="2">
    <citation type="submission" date="2019-09" db="EMBL/GenBank/DDBJ databases">
        <title>Complete Genome Sequence and Methylome Analysis of free living Spirochaetas.</title>
        <authorList>
            <person name="Leshcheva N."/>
            <person name="Mikheeva N."/>
        </authorList>
    </citation>
    <scope>NUCLEOTIDE SEQUENCE [LARGE SCALE GENOMIC DNA]</scope>
    <source>
        <strain evidence="4 5">P</strain>
    </source>
</reference>
<dbReference type="GO" id="GO:0000160">
    <property type="term" value="P:phosphorelay signal transduction system"/>
    <property type="evidence" value="ECO:0007669"/>
    <property type="project" value="InterPro"/>
</dbReference>
<dbReference type="OrthoDB" id="341603at2"/>
<feature type="modified residue" description="4-aspartylphosphate" evidence="2">
    <location>
        <position position="53"/>
    </location>
</feature>
<dbReference type="InterPro" id="IPR001789">
    <property type="entry name" value="Sig_transdc_resp-reg_receiver"/>
</dbReference>
<name>A0A5C1Q9J2_9SPIO</name>
<gene>
    <name evidence="4" type="ORF">EW093_03340</name>
</gene>
<dbReference type="Pfam" id="PF00072">
    <property type="entry name" value="Response_reg"/>
    <property type="match status" value="1"/>
</dbReference>
<evidence type="ECO:0000313" key="5">
    <source>
        <dbReference type="Proteomes" id="UP000323824"/>
    </source>
</evidence>
<dbReference type="Gene3D" id="3.40.50.2300">
    <property type="match status" value="1"/>
</dbReference>
<dbReference type="PROSITE" id="PS50110">
    <property type="entry name" value="RESPONSE_REGULATORY"/>
    <property type="match status" value="1"/>
</dbReference>
<dbReference type="InterPro" id="IPR011006">
    <property type="entry name" value="CheY-like_superfamily"/>
</dbReference>
<dbReference type="SUPFAM" id="SSF52172">
    <property type="entry name" value="CheY-like"/>
    <property type="match status" value="1"/>
</dbReference>
<proteinExistence type="predicted"/>
<dbReference type="EMBL" id="CP035807">
    <property type="protein sequence ID" value="QEN03770.1"/>
    <property type="molecule type" value="Genomic_DNA"/>
</dbReference>
<dbReference type="Proteomes" id="UP000323824">
    <property type="component" value="Chromosome"/>
</dbReference>
<dbReference type="InterPro" id="IPR050595">
    <property type="entry name" value="Bact_response_regulator"/>
</dbReference>
<dbReference type="SMART" id="SM00448">
    <property type="entry name" value="REC"/>
    <property type="match status" value="1"/>
</dbReference>
<sequence>MVKEKILIVDDVPENIELLIILLKDQYEIIASKDGKKVMELLEKERPDLILLDIMMPEINGYEVCSMIKLHEEYMDIPIIFLTAKAQIEDLQQGFECGCVDYITKPFQPIELELRVKTHLEIKRNRELLNQKNAQLNLINIEVNNTSELMQNKAEYLAQRVKKVLTQKSDMDNQLQSVKELIPLIASNDLGSLKVVAKILDESRESIDKLIKEPGEEYFKILSQTIEPLKMAISDIEGAINALVSIGLIDKKTLVGGSITDTSFYSLLEKIYREGKLSAEHFEDFVKLATYKIKQKDEITLF</sequence>
<keyword evidence="5" id="KW-1185">Reference proteome</keyword>
<dbReference type="RefSeq" id="WP_149567028.1">
    <property type="nucleotide sequence ID" value="NZ_CP035807.1"/>
</dbReference>
<reference evidence="4 5" key="1">
    <citation type="submission" date="2019-02" db="EMBL/GenBank/DDBJ databases">
        <authorList>
            <person name="Fomenkov A."/>
            <person name="Dubinina G."/>
            <person name="Grabovich M."/>
            <person name="Vincze T."/>
            <person name="Roberts R.J."/>
        </authorList>
    </citation>
    <scope>NUCLEOTIDE SEQUENCE [LARGE SCALE GENOMIC DNA]</scope>
    <source>
        <strain evidence="4 5">P</strain>
    </source>
</reference>
<dbReference type="AlphaFoldDB" id="A0A5C1Q9J2"/>
<keyword evidence="1 2" id="KW-0597">Phosphoprotein</keyword>
<evidence type="ECO:0000259" key="3">
    <source>
        <dbReference type="PROSITE" id="PS50110"/>
    </source>
</evidence>
<evidence type="ECO:0000313" key="4">
    <source>
        <dbReference type="EMBL" id="QEN03770.1"/>
    </source>
</evidence>
<evidence type="ECO:0000256" key="1">
    <source>
        <dbReference type="ARBA" id="ARBA00022553"/>
    </source>
</evidence>
<dbReference type="KEGG" id="sper:EW093_03340"/>
<evidence type="ECO:0000256" key="2">
    <source>
        <dbReference type="PROSITE-ProRule" id="PRU00169"/>
    </source>
</evidence>
<dbReference type="PANTHER" id="PTHR44591:SF3">
    <property type="entry name" value="RESPONSE REGULATORY DOMAIN-CONTAINING PROTEIN"/>
    <property type="match status" value="1"/>
</dbReference>